<dbReference type="Gene3D" id="3.40.30.10">
    <property type="entry name" value="Glutaredoxin"/>
    <property type="match status" value="1"/>
</dbReference>
<keyword evidence="2" id="KW-0812">Transmembrane</keyword>
<dbReference type="CDD" id="cd02961">
    <property type="entry name" value="PDI_a_family"/>
    <property type="match status" value="1"/>
</dbReference>
<dbReference type="EMBL" id="MN740355">
    <property type="protein sequence ID" value="QHU02236.1"/>
    <property type="molecule type" value="Genomic_DNA"/>
</dbReference>
<keyword evidence="2" id="KW-1133">Transmembrane helix</keyword>
<evidence type="ECO:0000256" key="1">
    <source>
        <dbReference type="ARBA" id="ARBA00006347"/>
    </source>
</evidence>
<proteinExistence type="inferred from homology"/>
<dbReference type="InterPro" id="IPR017937">
    <property type="entry name" value="Thioredoxin_CS"/>
</dbReference>
<feature type="domain" description="Thioredoxin" evidence="3">
    <location>
        <begin position="9"/>
        <end position="138"/>
    </location>
</feature>
<dbReference type="InterPro" id="IPR036249">
    <property type="entry name" value="Thioredoxin-like_sf"/>
</dbReference>
<evidence type="ECO:0000256" key="2">
    <source>
        <dbReference type="SAM" id="Phobius"/>
    </source>
</evidence>
<dbReference type="AlphaFoldDB" id="A0A6C0JC08"/>
<feature type="transmembrane region" description="Helical" evidence="2">
    <location>
        <begin position="12"/>
        <end position="35"/>
    </location>
</feature>
<dbReference type="PROSITE" id="PS51352">
    <property type="entry name" value="THIOREDOXIN_2"/>
    <property type="match status" value="1"/>
</dbReference>
<dbReference type="GO" id="GO:0005783">
    <property type="term" value="C:endoplasmic reticulum"/>
    <property type="evidence" value="ECO:0007669"/>
    <property type="project" value="TreeGrafter"/>
</dbReference>
<dbReference type="Pfam" id="PF00085">
    <property type="entry name" value="Thioredoxin"/>
    <property type="match status" value="1"/>
</dbReference>
<sequence>MLGWIKTLTKKFGKLPAIAQFVAAILIMFVIRYLLHLVIYSNYLSSYLENFGNPKELVYFHMNGCGHCKTFTPIWDDFAGKYNGDIKLKKLERNEAGDMLDKYQVQGFPTILLLDEQGNKKVFEGDRTVSGLESFISQ</sequence>
<evidence type="ECO:0000259" key="3">
    <source>
        <dbReference type="PROSITE" id="PS51352"/>
    </source>
</evidence>
<dbReference type="GO" id="GO:0003756">
    <property type="term" value="F:protein disulfide isomerase activity"/>
    <property type="evidence" value="ECO:0007669"/>
    <property type="project" value="TreeGrafter"/>
</dbReference>
<name>A0A6C0JC08_9ZZZZ</name>
<dbReference type="GO" id="GO:0006457">
    <property type="term" value="P:protein folding"/>
    <property type="evidence" value="ECO:0007669"/>
    <property type="project" value="TreeGrafter"/>
</dbReference>
<dbReference type="SUPFAM" id="SSF52833">
    <property type="entry name" value="Thioredoxin-like"/>
    <property type="match status" value="1"/>
</dbReference>
<dbReference type="InterPro" id="IPR051063">
    <property type="entry name" value="PDI"/>
</dbReference>
<dbReference type="PROSITE" id="PS00194">
    <property type="entry name" value="THIOREDOXIN_1"/>
    <property type="match status" value="1"/>
</dbReference>
<accession>A0A6C0JC08</accession>
<dbReference type="PANTHER" id="PTHR45672">
    <property type="entry name" value="PROTEIN DISULFIDE-ISOMERASE C17H9.14C-RELATED"/>
    <property type="match status" value="1"/>
</dbReference>
<organism evidence="4">
    <name type="scientific">viral metagenome</name>
    <dbReference type="NCBI Taxonomy" id="1070528"/>
    <lineage>
        <taxon>unclassified sequences</taxon>
        <taxon>metagenomes</taxon>
        <taxon>organismal metagenomes</taxon>
    </lineage>
</organism>
<comment type="similarity">
    <text evidence="1">Belongs to the protein disulfide isomerase family.</text>
</comment>
<reference evidence="4" key="1">
    <citation type="journal article" date="2020" name="Nature">
        <title>Giant virus diversity and host interactions through global metagenomics.</title>
        <authorList>
            <person name="Schulz F."/>
            <person name="Roux S."/>
            <person name="Paez-Espino D."/>
            <person name="Jungbluth S."/>
            <person name="Walsh D.A."/>
            <person name="Denef V.J."/>
            <person name="McMahon K.D."/>
            <person name="Konstantinidis K.T."/>
            <person name="Eloe-Fadrosh E.A."/>
            <person name="Kyrpides N.C."/>
            <person name="Woyke T."/>
        </authorList>
    </citation>
    <scope>NUCLEOTIDE SEQUENCE</scope>
    <source>
        <strain evidence="4">GVMAG-M-3300025880-75</strain>
    </source>
</reference>
<evidence type="ECO:0000313" key="4">
    <source>
        <dbReference type="EMBL" id="QHU02236.1"/>
    </source>
</evidence>
<dbReference type="InterPro" id="IPR013766">
    <property type="entry name" value="Thioredoxin_domain"/>
</dbReference>
<keyword evidence="2" id="KW-0472">Membrane</keyword>
<protein>
    <recommendedName>
        <fullName evidence="3">Thioredoxin domain-containing protein</fullName>
    </recommendedName>
</protein>